<protein>
    <submittedName>
        <fullName evidence="4">VOC family protein</fullName>
    </submittedName>
</protein>
<organism evidence="4 5">
    <name type="scientific">Lichenifustis flavocetrariae</name>
    <dbReference type="NCBI Taxonomy" id="2949735"/>
    <lineage>
        <taxon>Bacteria</taxon>
        <taxon>Pseudomonadati</taxon>
        <taxon>Pseudomonadota</taxon>
        <taxon>Alphaproteobacteria</taxon>
        <taxon>Hyphomicrobiales</taxon>
        <taxon>Lichenihabitantaceae</taxon>
        <taxon>Lichenifustis</taxon>
    </lineage>
</organism>
<dbReference type="GO" id="GO:0004493">
    <property type="term" value="F:methylmalonyl-CoA epimerase activity"/>
    <property type="evidence" value="ECO:0007669"/>
    <property type="project" value="TreeGrafter"/>
</dbReference>
<comment type="caution">
    <text evidence="4">The sequence shown here is derived from an EMBL/GenBank/DDBJ whole genome shotgun (WGS) entry which is preliminary data.</text>
</comment>
<dbReference type="InterPro" id="IPR029068">
    <property type="entry name" value="Glyas_Bleomycin-R_OHBP_Dase"/>
</dbReference>
<dbReference type="InterPro" id="IPR037523">
    <property type="entry name" value="VOC_core"/>
</dbReference>
<dbReference type="Pfam" id="PF13669">
    <property type="entry name" value="Glyoxalase_4"/>
    <property type="match status" value="1"/>
</dbReference>
<proteinExistence type="predicted"/>
<gene>
    <name evidence="4" type="ORF">M8523_18415</name>
</gene>
<reference evidence="4" key="1">
    <citation type="submission" date="2022-05" db="EMBL/GenBank/DDBJ databases">
        <authorList>
            <person name="Pankratov T."/>
        </authorList>
    </citation>
    <scope>NUCLEOTIDE SEQUENCE</scope>
    <source>
        <strain evidence="4">BP6-180914</strain>
    </source>
</reference>
<dbReference type="Gene3D" id="3.10.180.10">
    <property type="entry name" value="2,3-Dihydroxybiphenyl 1,2-Dioxygenase, domain 1"/>
    <property type="match status" value="1"/>
</dbReference>
<evidence type="ECO:0000256" key="1">
    <source>
        <dbReference type="ARBA" id="ARBA00022723"/>
    </source>
</evidence>
<dbReference type="GO" id="GO:0046491">
    <property type="term" value="P:L-methylmalonyl-CoA metabolic process"/>
    <property type="evidence" value="ECO:0007669"/>
    <property type="project" value="TreeGrafter"/>
</dbReference>
<dbReference type="EMBL" id="JAMOIM010000012">
    <property type="protein sequence ID" value="MCW6509997.1"/>
    <property type="molecule type" value="Genomic_DNA"/>
</dbReference>
<dbReference type="Proteomes" id="UP001165667">
    <property type="component" value="Unassembled WGS sequence"/>
</dbReference>
<dbReference type="InterPro" id="IPR051785">
    <property type="entry name" value="MMCE/EMCE_epimerase"/>
</dbReference>
<evidence type="ECO:0000313" key="5">
    <source>
        <dbReference type="Proteomes" id="UP001165667"/>
    </source>
</evidence>
<dbReference type="GO" id="GO:0046872">
    <property type="term" value="F:metal ion binding"/>
    <property type="evidence" value="ECO:0007669"/>
    <property type="project" value="UniProtKB-KW"/>
</dbReference>
<dbReference type="PROSITE" id="PS51819">
    <property type="entry name" value="VOC"/>
    <property type="match status" value="1"/>
</dbReference>
<keyword evidence="5" id="KW-1185">Reference proteome</keyword>
<dbReference type="AlphaFoldDB" id="A0AA41YZB3"/>
<dbReference type="RefSeq" id="WP_282586365.1">
    <property type="nucleotide sequence ID" value="NZ_JAMOIM010000012.1"/>
</dbReference>
<feature type="domain" description="VOC" evidence="3">
    <location>
        <begin position="30"/>
        <end position="171"/>
    </location>
</feature>
<feature type="chain" id="PRO_5041273052" evidence="2">
    <location>
        <begin position="23"/>
        <end position="193"/>
    </location>
</feature>
<evidence type="ECO:0000259" key="3">
    <source>
        <dbReference type="PROSITE" id="PS51819"/>
    </source>
</evidence>
<sequence>MRMTIGIAVVAMTMAGLSAARADELPGLRGHDHTGITVPDMDQAVSFFTDVLGCKAAMTFGPFSGMGEVLNINSQAVVEKITMVRCGAGSNIELFKYSSPDQKDMTPKNSDIGGMHIALYVDDVQKAKDYLDRKGVKTFKGPIPVGQGPAAGETILYFVAPWGLQFEAISYPKGLGYEKGASTVLWKPTEPGK</sequence>
<feature type="signal peptide" evidence="2">
    <location>
        <begin position="1"/>
        <end position="22"/>
    </location>
</feature>
<name>A0AA41YZB3_9HYPH</name>
<evidence type="ECO:0000313" key="4">
    <source>
        <dbReference type="EMBL" id="MCW6509997.1"/>
    </source>
</evidence>
<accession>A0AA41YZB3</accession>
<dbReference type="PANTHER" id="PTHR43048:SF6">
    <property type="entry name" value="BLR8189 PROTEIN"/>
    <property type="match status" value="1"/>
</dbReference>
<keyword evidence="2" id="KW-0732">Signal</keyword>
<evidence type="ECO:0000256" key="2">
    <source>
        <dbReference type="SAM" id="SignalP"/>
    </source>
</evidence>
<keyword evidence="1" id="KW-0479">Metal-binding</keyword>
<dbReference type="SUPFAM" id="SSF54593">
    <property type="entry name" value="Glyoxalase/Bleomycin resistance protein/Dihydroxybiphenyl dioxygenase"/>
    <property type="match status" value="1"/>
</dbReference>
<dbReference type="PANTHER" id="PTHR43048">
    <property type="entry name" value="METHYLMALONYL-COA EPIMERASE"/>
    <property type="match status" value="1"/>
</dbReference>